<keyword evidence="2" id="KW-0813">Transport</keyword>
<evidence type="ECO:0000256" key="4">
    <source>
        <dbReference type="ARBA" id="ARBA00022692"/>
    </source>
</evidence>
<dbReference type="GO" id="GO:0022857">
    <property type="term" value="F:transmembrane transporter activity"/>
    <property type="evidence" value="ECO:0007669"/>
    <property type="project" value="InterPro"/>
</dbReference>
<dbReference type="InterPro" id="IPR036259">
    <property type="entry name" value="MFS_trans_sf"/>
</dbReference>
<evidence type="ECO:0000256" key="2">
    <source>
        <dbReference type="ARBA" id="ARBA00022448"/>
    </source>
</evidence>
<feature type="transmembrane region" description="Helical" evidence="7">
    <location>
        <begin position="225"/>
        <end position="252"/>
    </location>
</feature>
<feature type="transmembrane region" description="Helical" evidence="7">
    <location>
        <begin position="133"/>
        <end position="151"/>
    </location>
</feature>
<sequence>MTGAGGHRWSRRLLLWAAVLTLANVLADVVIGSPMMVLPQLMDHFDTDQAAWLNASAMLAGALWSPLLARSSDVFGTRRVLVGTLLLAGAGALVCLVAPTLAVFLLGRFLQGAAFAAVFLSVALVRQICAPQVAMAVVGLVTSGSSIVGIVEPFLMTPVVGMFGYRGVFVVAALFAGAAALCVHFGIPESPIRSTGRLDVVGALLLGGGLGAVLAYVSLGAAVGWLSWPMIALVTAGAAALAGWLFLALRIADPVIDIRALNRPILLTLLALVLAAGAFRSMLQLTGLIAQVPPGLGLGYGLGTGEAVAVLLAAPNLGIVAGGVCAGWLAGRTGPALPLCIGVAVGTAATFAMLAGVSSLAPAIACGVLLGVAAGAIGASGYNLATSFEAPERQGTTAGLVSVVLALGSVVFTFAGGEILKATHISGTFADGAPVSTATGIHLYVLMAGSLFGLAAIPAIMVLRSRSGGSEPGGTGMYRAIVSDQRSTA</sequence>
<proteinExistence type="predicted"/>
<dbReference type="Proteomes" id="UP000006072">
    <property type="component" value="Unassembled WGS sequence"/>
</dbReference>
<evidence type="ECO:0000256" key="1">
    <source>
        <dbReference type="ARBA" id="ARBA00004651"/>
    </source>
</evidence>
<dbReference type="GO" id="GO:0005886">
    <property type="term" value="C:plasma membrane"/>
    <property type="evidence" value="ECO:0007669"/>
    <property type="project" value="UniProtKB-SubCell"/>
</dbReference>
<keyword evidence="10" id="KW-1185">Reference proteome</keyword>
<gene>
    <name evidence="9" type="ORF">MVAC_28763</name>
</gene>
<name>K0UHQ5_MYCVA</name>
<dbReference type="eggNOG" id="COG2814">
    <property type="taxonomic scope" value="Bacteria"/>
</dbReference>
<keyword evidence="4 7" id="KW-0812">Transmembrane</keyword>
<feature type="transmembrane region" description="Helical" evidence="7">
    <location>
        <begin position="163"/>
        <end position="186"/>
    </location>
</feature>
<feature type="transmembrane region" description="Helical" evidence="7">
    <location>
        <begin position="198"/>
        <end position="219"/>
    </location>
</feature>
<evidence type="ECO:0000313" key="10">
    <source>
        <dbReference type="Proteomes" id="UP000006072"/>
    </source>
</evidence>
<organism evidence="9 10">
    <name type="scientific">Mycolicibacterium vaccae ATCC 25954</name>
    <dbReference type="NCBI Taxonomy" id="1194972"/>
    <lineage>
        <taxon>Bacteria</taxon>
        <taxon>Bacillati</taxon>
        <taxon>Actinomycetota</taxon>
        <taxon>Actinomycetes</taxon>
        <taxon>Mycobacteriales</taxon>
        <taxon>Mycobacteriaceae</taxon>
        <taxon>Mycolicibacterium</taxon>
    </lineage>
</organism>
<reference evidence="9 10" key="1">
    <citation type="journal article" date="2012" name="J. Bacteriol.">
        <title>Complete Genome Sequence of Mycobacterium vaccae Type Strain ATCC 25954.</title>
        <authorList>
            <person name="Ho Y.S."/>
            <person name="Adroub S.A."/>
            <person name="Abadi M."/>
            <person name="Al Alwan B."/>
            <person name="Alkhateeb R."/>
            <person name="Gao G."/>
            <person name="Ragab A."/>
            <person name="Ali S."/>
            <person name="van Soolingen D."/>
            <person name="Bitter W."/>
            <person name="Pain A."/>
            <person name="Abdallah A.M."/>
        </authorList>
    </citation>
    <scope>NUCLEOTIDE SEQUENCE [LARGE SCALE GENOMIC DNA]</scope>
    <source>
        <strain evidence="9 10">ATCC 25954</strain>
    </source>
</reference>
<dbReference type="PANTHER" id="PTHR42718:SF46">
    <property type="entry name" value="BLR6921 PROTEIN"/>
    <property type="match status" value="1"/>
</dbReference>
<keyword evidence="6 7" id="KW-0472">Membrane</keyword>
<dbReference type="InterPro" id="IPR011701">
    <property type="entry name" value="MFS"/>
</dbReference>
<dbReference type="PROSITE" id="PS50850">
    <property type="entry name" value="MFS"/>
    <property type="match status" value="1"/>
</dbReference>
<feature type="transmembrane region" description="Helical" evidence="7">
    <location>
        <begin position="336"/>
        <end position="354"/>
    </location>
</feature>
<dbReference type="Pfam" id="PF07690">
    <property type="entry name" value="MFS_1"/>
    <property type="match status" value="2"/>
</dbReference>
<feature type="transmembrane region" description="Helical" evidence="7">
    <location>
        <begin position="264"/>
        <end position="287"/>
    </location>
</feature>
<protein>
    <submittedName>
        <fullName evidence="9">Major facilitator superfamily transporter</fullName>
    </submittedName>
</protein>
<evidence type="ECO:0000256" key="3">
    <source>
        <dbReference type="ARBA" id="ARBA00022475"/>
    </source>
</evidence>
<evidence type="ECO:0000259" key="8">
    <source>
        <dbReference type="PROSITE" id="PS50850"/>
    </source>
</evidence>
<dbReference type="EMBL" id="ALQA01000117">
    <property type="protein sequence ID" value="EJZ04455.1"/>
    <property type="molecule type" value="Genomic_DNA"/>
</dbReference>
<feature type="transmembrane region" description="Helical" evidence="7">
    <location>
        <begin position="81"/>
        <end position="103"/>
    </location>
</feature>
<feature type="transmembrane region" description="Helical" evidence="7">
    <location>
        <begin position="397"/>
        <end position="420"/>
    </location>
</feature>
<keyword evidence="5 7" id="KW-1133">Transmembrane helix</keyword>
<feature type="transmembrane region" description="Helical" evidence="7">
    <location>
        <begin position="307"/>
        <end position="329"/>
    </location>
</feature>
<feature type="transmembrane region" description="Helical" evidence="7">
    <location>
        <begin position="51"/>
        <end position="69"/>
    </location>
</feature>
<evidence type="ECO:0000256" key="6">
    <source>
        <dbReference type="ARBA" id="ARBA00023136"/>
    </source>
</evidence>
<dbReference type="HOGENOM" id="CLU_000960_34_1_11"/>
<dbReference type="AlphaFoldDB" id="K0UHQ5"/>
<dbReference type="Gene3D" id="1.20.1250.20">
    <property type="entry name" value="MFS general substrate transporter like domains"/>
    <property type="match status" value="2"/>
</dbReference>
<feature type="transmembrane region" description="Helical" evidence="7">
    <location>
        <begin position="360"/>
        <end position="385"/>
    </location>
</feature>
<feature type="domain" description="Major facilitator superfamily (MFS) profile" evidence="8">
    <location>
        <begin position="13"/>
        <end position="467"/>
    </location>
</feature>
<feature type="transmembrane region" description="Helical" evidence="7">
    <location>
        <begin position="440"/>
        <end position="463"/>
    </location>
</feature>
<dbReference type="RefSeq" id="WP_003931482.1">
    <property type="nucleotide sequence ID" value="NZ_JH814693.1"/>
</dbReference>
<dbReference type="PANTHER" id="PTHR42718">
    <property type="entry name" value="MAJOR FACILITATOR SUPERFAMILY MULTIDRUG TRANSPORTER MFSC"/>
    <property type="match status" value="1"/>
</dbReference>
<dbReference type="InterPro" id="IPR020846">
    <property type="entry name" value="MFS_dom"/>
</dbReference>
<keyword evidence="3" id="KW-1003">Cell membrane</keyword>
<dbReference type="PATRIC" id="fig|1194972.3.peg.5701"/>
<comment type="caution">
    <text evidence="9">The sequence shown here is derived from an EMBL/GenBank/DDBJ whole genome shotgun (WGS) entry which is preliminary data.</text>
</comment>
<evidence type="ECO:0000313" key="9">
    <source>
        <dbReference type="EMBL" id="EJZ04455.1"/>
    </source>
</evidence>
<evidence type="ECO:0000256" key="5">
    <source>
        <dbReference type="ARBA" id="ARBA00022989"/>
    </source>
</evidence>
<comment type="subcellular location">
    <subcellularLocation>
        <location evidence="1">Cell membrane</location>
        <topology evidence="1">Multi-pass membrane protein</topology>
    </subcellularLocation>
</comment>
<dbReference type="SUPFAM" id="SSF103473">
    <property type="entry name" value="MFS general substrate transporter"/>
    <property type="match status" value="2"/>
</dbReference>
<accession>K0UHQ5</accession>
<evidence type="ECO:0000256" key="7">
    <source>
        <dbReference type="SAM" id="Phobius"/>
    </source>
</evidence>
<feature type="transmembrane region" description="Helical" evidence="7">
    <location>
        <begin position="109"/>
        <end position="126"/>
    </location>
</feature>